<dbReference type="EMBL" id="CP014228">
    <property type="protein sequence ID" value="AMD88103.1"/>
    <property type="molecule type" value="Genomic_DNA"/>
</dbReference>
<dbReference type="RefSeq" id="WP_067943394.1">
    <property type="nucleotide sequence ID" value="NZ_CP014228.1"/>
</dbReference>
<sequence length="223" mass="23826">MSASATTRPRPAATGTGNPAAPGGTDAVPVAEPGPAREARGLYGPRGWTVSAGVWEVLGRCRDHLRSTAIPAAHGIAPQGLIGDDGVPLDDYTPFHAMGPDGARRLLEVLPAQALEDRQNLAPSLGPLLRACVGAEGRVLLSGYGIGPQRDDERVTVEALWVADPDLQDMEVTEEHGPACRCRELWGAVRRRYELDAEAVPDEIRRVGAAWTGGATGWWLWWD</sequence>
<protein>
    <submittedName>
        <fullName evidence="2">Uncharacterized protein</fullName>
    </submittedName>
</protein>
<dbReference type="AlphaFoldDB" id="A0A0X8JFW9"/>
<dbReference type="Proteomes" id="UP000065220">
    <property type="component" value="Chromosome"/>
</dbReference>
<dbReference type="KEGG" id="ard:AXF14_11615"/>
<feature type="compositionally biased region" description="Low complexity" evidence="1">
    <location>
        <begin position="1"/>
        <end position="25"/>
    </location>
</feature>
<keyword evidence="3" id="KW-1185">Reference proteome</keyword>
<evidence type="ECO:0000313" key="3">
    <source>
        <dbReference type="Proteomes" id="UP000065220"/>
    </source>
</evidence>
<evidence type="ECO:0000256" key="1">
    <source>
        <dbReference type="SAM" id="MobiDB-lite"/>
    </source>
</evidence>
<gene>
    <name evidence="2" type="ORF">AXF14_11615</name>
</gene>
<feature type="region of interest" description="Disordered" evidence="1">
    <location>
        <begin position="1"/>
        <end position="43"/>
    </location>
</feature>
<reference evidence="3" key="1">
    <citation type="submission" date="2016-02" db="EMBL/GenBank/DDBJ databases">
        <authorList>
            <person name="Holder M.E."/>
            <person name="Ajami N.J."/>
            <person name="Petrosino J.F."/>
        </authorList>
    </citation>
    <scope>NUCLEOTIDE SEQUENCE [LARGE SCALE GENOMIC DNA]</scope>
    <source>
        <strain evidence="3">CCUG 36733</strain>
    </source>
</reference>
<accession>A0A0X8JFW9</accession>
<name>A0A0X8JFW9_ACTRD</name>
<evidence type="ECO:0000313" key="2">
    <source>
        <dbReference type="EMBL" id="AMD88103.1"/>
    </source>
</evidence>
<proteinExistence type="predicted"/>
<organism evidence="2 3">
    <name type="scientific">Actinomyces radicidentis</name>
    <dbReference type="NCBI Taxonomy" id="111015"/>
    <lineage>
        <taxon>Bacteria</taxon>
        <taxon>Bacillati</taxon>
        <taxon>Actinomycetota</taxon>
        <taxon>Actinomycetes</taxon>
        <taxon>Actinomycetales</taxon>
        <taxon>Actinomycetaceae</taxon>
        <taxon>Actinomyces</taxon>
    </lineage>
</organism>